<keyword evidence="3" id="KW-0418">Kinase</keyword>
<feature type="domain" description="HipA-like C-terminal" evidence="4">
    <location>
        <begin position="160"/>
        <end position="387"/>
    </location>
</feature>
<sequence length="429" mass="48387">MELTLQALIDGVWHRAAVLEFSEPAKGPAGACNFEYDFDYLSRWIGKGVPLTAVSLKLPVGFGPSCSRRWPSFLDDIRPMGSALRWWLKRLDLRADAANELEVLRRGTIAPVGNLRIEQAVPSKEAPPRRFPRQAVIDREHGFLDYAADAGAQVGGATGAGGDAPKLLVRQDASRQVWIDVWQDEPTTPDRHYLVKFARGSSNLDQIILRSEYAYYRALAELGVDTIPTDGMSLEEGPSGPSLWLPRFDVAWRDGRELRWGLESIYSLVGSVPGAYLTHQKVLEALREVVKPQDWRDVQLEYLKRDLLNLVFGNSDNHGRNMALLKTDSAVRLAPVYDFAPMKMDPEGVTRTTRWSTFEAGGTIDWPRLLKKNFGTDEEFLRAGLREFAIRLRNVPELLMELGLPEETLRYPSIGLQSTEQKLREWTLL</sequence>
<dbReference type="InterPro" id="IPR012893">
    <property type="entry name" value="HipA-like_C"/>
</dbReference>
<reference evidence="5 6" key="1">
    <citation type="submission" date="2020-05" db="EMBL/GenBank/DDBJ databases">
        <authorList>
            <person name="Whitworth D."/>
        </authorList>
    </citation>
    <scope>NUCLEOTIDE SEQUENCE [LARGE SCALE GENOMIC DNA]</scope>
    <source>
        <strain evidence="5 6">AB043B</strain>
    </source>
</reference>
<proteinExistence type="inferred from homology"/>
<comment type="caution">
    <text evidence="5">The sequence shown here is derived from an EMBL/GenBank/DDBJ whole genome shotgun (WGS) entry which is preliminary data.</text>
</comment>
<dbReference type="PANTHER" id="PTHR37419">
    <property type="entry name" value="SERINE/THREONINE-PROTEIN KINASE TOXIN HIPA"/>
    <property type="match status" value="1"/>
</dbReference>
<dbReference type="InterPro" id="IPR052028">
    <property type="entry name" value="HipA_Ser/Thr_kinase"/>
</dbReference>
<dbReference type="EMBL" id="JABFJV010000044">
    <property type="protein sequence ID" value="NOK33665.1"/>
    <property type="molecule type" value="Genomic_DNA"/>
</dbReference>
<gene>
    <name evidence="5" type="ORF">HMI49_10690</name>
</gene>
<evidence type="ECO:0000313" key="6">
    <source>
        <dbReference type="Proteomes" id="UP000563426"/>
    </source>
</evidence>
<dbReference type="Proteomes" id="UP000563426">
    <property type="component" value="Unassembled WGS sequence"/>
</dbReference>
<organism evidence="5 6">
    <name type="scientific">Corallococcus exercitus</name>
    <dbReference type="NCBI Taxonomy" id="2316736"/>
    <lineage>
        <taxon>Bacteria</taxon>
        <taxon>Pseudomonadati</taxon>
        <taxon>Myxococcota</taxon>
        <taxon>Myxococcia</taxon>
        <taxon>Myxococcales</taxon>
        <taxon>Cystobacterineae</taxon>
        <taxon>Myxococcaceae</taxon>
        <taxon>Corallococcus</taxon>
    </lineage>
</organism>
<evidence type="ECO:0000256" key="2">
    <source>
        <dbReference type="ARBA" id="ARBA00022679"/>
    </source>
</evidence>
<dbReference type="GO" id="GO:0004674">
    <property type="term" value="F:protein serine/threonine kinase activity"/>
    <property type="evidence" value="ECO:0007669"/>
    <property type="project" value="TreeGrafter"/>
</dbReference>
<dbReference type="AlphaFoldDB" id="A0A7Y4NQI3"/>
<keyword evidence="6" id="KW-1185">Reference proteome</keyword>
<dbReference type="RefSeq" id="WP_171434428.1">
    <property type="nucleotide sequence ID" value="NZ_JABFJV010000044.1"/>
</dbReference>
<name>A0A7Y4NQI3_9BACT</name>
<accession>A0A7Y4NQI3</accession>
<dbReference type="InterPro" id="IPR016869">
    <property type="entry name" value="UCP028135_HipA-like"/>
</dbReference>
<dbReference type="PIRSF" id="PIRSF028135">
    <property type="entry name" value="UCP028135_HipA-like"/>
    <property type="match status" value="1"/>
</dbReference>
<dbReference type="GO" id="GO:0005829">
    <property type="term" value="C:cytosol"/>
    <property type="evidence" value="ECO:0007669"/>
    <property type="project" value="TreeGrafter"/>
</dbReference>
<evidence type="ECO:0000259" key="4">
    <source>
        <dbReference type="Pfam" id="PF07804"/>
    </source>
</evidence>
<comment type="similarity">
    <text evidence="1">Belongs to the HipA Ser/Thr kinase family.</text>
</comment>
<dbReference type="PANTHER" id="PTHR37419:SF8">
    <property type="entry name" value="TOXIN YJJJ"/>
    <property type="match status" value="1"/>
</dbReference>
<protein>
    <submittedName>
        <fullName evidence="5">Type II toxin-antitoxin system HipA family toxin</fullName>
    </submittedName>
</protein>
<dbReference type="Pfam" id="PF07804">
    <property type="entry name" value="HipA_C"/>
    <property type="match status" value="1"/>
</dbReference>
<keyword evidence="2" id="KW-0808">Transferase</keyword>
<evidence type="ECO:0000313" key="5">
    <source>
        <dbReference type="EMBL" id="NOK33665.1"/>
    </source>
</evidence>
<evidence type="ECO:0000256" key="3">
    <source>
        <dbReference type="ARBA" id="ARBA00022777"/>
    </source>
</evidence>
<evidence type="ECO:0000256" key="1">
    <source>
        <dbReference type="ARBA" id="ARBA00010164"/>
    </source>
</evidence>